<evidence type="ECO:0000256" key="1">
    <source>
        <dbReference type="ARBA" id="ARBA00004123"/>
    </source>
</evidence>
<dbReference type="Proteomes" id="UP000807342">
    <property type="component" value="Unassembled WGS sequence"/>
</dbReference>
<comment type="subcellular location">
    <subcellularLocation>
        <location evidence="1">Nucleus</location>
    </subcellularLocation>
</comment>
<dbReference type="GO" id="GO:0017056">
    <property type="term" value="F:structural constituent of nuclear pore"/>
    <property type="evidence" value="ECO:0007669"/>
    <property type="project" value="TreeGrafter"/>
</dbReference>
<accession>A0A9P5XN06</accession>
<dbReference type="GO" id="GO:0044613">
    <property type="term" value="C:nuclear pore central transport channel"/>
    <property type="evidence" value="ECO:0007669"/>
    <property type="project" value="TreeGrafter"/>
</dbReference>
<proteinExistence type="predicted"/>
<evidence type="ECO:0000313" key="8">
    <source>
        <dbReference type="Proteomes" id="UP000807342"/>
    </source>
</evidence>
<keyword evidence="2" id="KW-0813">Transport</keyword>
<dbReference type="GO" id="GO:0036228">
    <property type="term" value="P:protein localization to nuclear inner membrane"/>
    <property type="evidence" value="ECO:0007669"/>
    <property type="project" value="TreeGrafter"/>
</dbReference>
<dbReference type="InterPro" id="IPR025712">
    <property type="entry name" value="Nup54_alpha-helical_dom"/>
</dbReference>
<sequence length="327" mass="36116">MGGSTLFGTRPQQSAGGLFGSTAGMGNTLNASTMPSSSLLGSRTALTPAQQQADSQTQALQLQQKIEAIFHAWNPASPQCRFQYYFYNLVNPNQVSLYSRPANSKNDALWEKAVRENPDPSCHVPVLAVGFDDLRTRVEAQNKKSEEHQQHLENVKTRLESLTTQHTLSNSSRLLRAAVAQTQLTQKLLKFVQHLHLLIPSVRSSSIRPEEEQLRSILEEVEDELRRGRMKGKLNELWALLGAVNAAKERARTGTGEWAVVDEDGLTHLTQILSEQQAGLAHLTKILQKAMKDVGIIVGTNTNSAEPEYEVDNLLSSTNTLRASALR</sequence>
<dbReference type="EMBL" id="MU151062">
    <property type="protein sequence ID" value="KAF9453387.1"/>
    <property type="molecule type" value="Genomic_DNA"/>
</dbReference>
<organism evidence="7 8">
    <name type="scientific">Macrolepiota fuliginosa MF-IS2</name>
    <dbReference type="NCBI Taxonomy" id="1400762"/>
    <lineage>
        <taxon>Eukaryota</taxon>
        <taxon>Fungi</taxon>
        <taxon>Dikarya</taxon>
        <taxon>Basidiomycota</taxon>
        <taxon>Agaricomycotina</taxon>
        <taxon>Agaricomycetes</taxon>
        <taxon>Agaricomycetidae</taxon>
        <taxon>Agaricales</taxon>
        <taxon>Agaricineae</taxon>
        <taxon>Agaricaceae</taxon>
        <taxon>Macrolepiota</taxon>
    </lineage>
</organism>
<keyword evidence="4" id="KW-0175">Coiled coil</keyword>
<evidence type="ECO:0000256" key="5">
    <source>
        <dbReference type="SAM" id="MobiDB-lite"/>
    </source>
</evidence>
<keyword evidence="8" id="KW-1185">Reference proteome</keyword>
<evidence type="ECO:0000313" key="7">
    <source>
        <dbReference type="EMBL" id="KAF9453387.1"/>
    </source>
</evidence>
<evidence type="ECO:0000256" key="4">
    <source>
        <dbReference type="SAM" id="Coils"/>
    </source>
</evidence>
<reference evidence="7" key="1">
    <citation type="submission" date="2020-11" db="EMBL/GenBank/DDBJ databases">
        <authorList>
            <consortium name="DOE Joint Genome Institute"/>
            <person name="Ahrendt S."/>
            <person name="Riley R."/>
            <person name="Andreopoulos W."/>
            <person name="Labutti K."/>
            <person name="Pangilinan J."/>
            <person name="Ruiz-Duenas F.J."/>
            <person name="Barrasa J.M."/>
            <person name="Sanchez-Garcia M."/>
            <person name="Camarero S."/>
            <person name="Miyauchi S."/>
            <person name="Serrano A."/>
            <person name="Linde D."/>
            <person name="Babiker R."/>
            <person name="Drula E."/>
            <person name="Ayuso-Fernandez I."/>
            <person name="Pacheco R."/>
            <person name="Padilla G."/>
            <person name="Ferreira P."/>
            <person name="Barriuso J."/>
            <person name="Kellner H."/>
            <person name="Castanera R."/>
            <person name="Alfaro M."/>
            <person name="Ramirez L."/>
            <person name="Pisabarro A.G."/>
            <person name="Kuo A."/>
            <person name="Tritt A."/>
            <person name="Lipzen A."/>
            <person name="He G."/>
            <person name="Yan M."/>
            <person name="Ng V."/>
            <person name="Cullen D."/>
            <person name="Martin F."/>
            <person name="Rosso M.-N."/>
            <person name="Henrissat B."/>
            <person name="Hibbett D."/>
            <person name="Martinez A.T."/>
            <person name="Grigoriev I.V."/>
        </authorList>
    </citation>
    <scope>NUCLEOTIDE SEQUENCE</scope>
    <source>
        <strain evidence="7">MF-IS2</strain>
    </source>
</reference>
<dbReference type="PANTHER" id="PTHR13000">
    <property type="entry name" value="NUCLEOPORIN P54"/>
    <property type="match status" value="1"/>
</dbReference>
<evidence type="ECO:0000256" key="3">
    <source>
        <dbReference type="ARBA" id="ARBA00023242"/>
    </source>
</evidence>
<feature type="compositionally biased region" description="Polar residues" evidence="5">
    <location>
        <begin position="1"/>
        <end position="15"/>
    </location>
</feature>
<dbReference type="Pfam" id="PF13874">
    <property type="entry name" value="Nup54"/>
    <property type="match status" value="1"/>
</dbReference>
<evidence type="ECO:0000256" key="2">
    <source>
        <dbReference type="ARBA" id="ARBA00022448"/>
    </source>
</evidence>
<dbReference type="AlphaFoldDB" id="A0A9P5XN06"/>
<name>A0A9P5XN06_9AGAR</name>
<dbReference type="InterPro" id="IPR024864">
    <property type="entry name" value="Nup54/Nup57/Nup44"/>
</dbReference>
<dbReference type="PANTHER" id="PTHR13000:SF0">
    <property type="entry name" value="NUCLEOPORIN P54"/>
    <property type="match status" value="1"/>
</dbReference>
<feature type="coiled-coil region" evidence="4">
    <location>
        <begin position="138"/>
        <end position="165"/>
    </location>
</feature>
<feature type="domain" description="Nucleoporin Nup54 alpha-helical" evidence="6">
    <location>
        <begin position="104"/>
        <end position="240"/>
    </location>
</feature>
<comment type="caution">
    <text evidence="7">The sequence shown here is derived from an EMBL/GenBank/DDBJ whole genome shotgun (WGS) entry which is preliminary data.</text>
</comment>
<protein>
    <recommendedName>
        <fullName evidence="6">Nucleoporin Nup54 alpha-helical domain-containing protein</fullName>
    </recommendedName>
</protein>
<gene>
    <name evidence="7" type="ORF">P691DRAFT_64531</name>
</gene>
<keyword evidence="3" id="KW-0539">Nucleus</keyword>
<dbReference type="Gene3D" id="1.20.5.170">
    <property type="match status" value="1"/>
</dbReference>
<dbReference type="GO" id="GO:0006999">
    <property type="term" value="P:nuclear pore organization"/>
    <property type="evidence" value="ECO:0007669"/>
    <property type="project" value="TreeGrafter"/>
</dbReference>
<dbReference type="OrthoDB" id="6162375at2759"/>
<feature type="compositionally biased region" description="Polar residues" evidence="5">
    <location>
        <begin position="24"/>
        <end position="48"/>
    </location>
</feature>
<feature type="region of interest" description="Disordered" evidence="5">
    <location>
        <begin position="1"/>
        <end position="52"/>
    </location>
</feature>
<dbReference type="GO" id="GO:0006607">
    <property type="term" value="P:NLS-bearing protein import into nucleus"/>
    <property type="evidence" value="ECO:0007669"/>
    <property type="project" value="TreeGrafter"/>
</dbReference>
<evidence type="ECO:0000259" key="6">
    <source>
        <dbReference type="Pfam" id="PF13874"/>
    </source>
</evidence>